<evidence type="ECO:0000256" key="4">
    <source>
        <dbReference type="ARBA" id="ARBA00022884"/>
    </source>
</evidence>
<comment type="subcellular location">
    <subcellularLocation>
        <location evidence="1">Nucleus</location>
        <location evidence="1">Nucleolus</location>
    </subcellularLocation>
</comment>
<dbReference type="InterPro" id="IPR001912">
    <property type="entry name" value="Ribosomal_uS4_N"/>
</dbReference>
<gene>
    <name evidence="9" type="ORF">SS50377_14302</name>
    <name evidence="10" type="ORF">SS50377_22110</name>
</gene>
<evidence type="ECO:0000256" key="1">
    <source>
        <dbReference type="ARBA" id="ARBA00004604"/>
    </source>
</evidence>
<dbReference type="GO" id="GO:0006364">
    <property type="term" value="P:rRNA processing"/>
    <property type="evidence" value="ECO:0007669"/>
    <property type="project" value="TreeGrafter"/>
</dbReference>
<comment type="similarity">
    <text evidence="2">Belongs to the universal ribosomal protein uS4 family.</text>
</comment>
<dbReference type="GO" id="GO:0019843">
    <property type="term" value="F:rRNA binding"/>
    <property type="evidence" value="ECO:0007669"/>
    <property type="project" value="InterPro"/>
</dbReference>
<dbReference type="Proteomes" id="UP000018208">
    <property type="component" value="Unassembled WGS sequence"/>
</dbReference>
<organism evidence="9">
    <name type="scientific">Spironucleus salmonicida</name>
    <dbReference type="NCBI Taxonomy" id="348837"/>
    <lineage>
        <taxon>Eukaryota</taxon>
        <taxon>Metamonada</taxon>
        <taxon>Diplomonadida</taxon>
        <taxon>Hexamitidae</taxon>
        <taxon>Hexamitinae</taxon>
        <taxon>Spironucleus</taxon>
    </lineage>
</organism>
<dbReference type="GO" id="GO:0042274">
    <property type="term" value="P:ribosomal small subunit biogenesis"/>
    <property type="evidence" value="ECO:0007669"/>
    <property type="project" value="TreeGrafter"/>
</dbReference>
<keyword evidence="5" id="KW-0539">Nucleus</keyword>
<keyword evidence="3" id="KW-0690">Ribosome biogenesis</keyword>
<dbReference type="GO" id="GO:0032040">
    <property type="term" value="C:small-subunit processome"/>
    <property type="evidence" value="ECO:0007669"/>
    <property type="project" value="TreeGrafter"/>
</dbReference>
<dbReference type="PROSITE" id="PS50889">
    <property type="entry name" value="S4"/>
    <property type="match status" value="1"/>
</dbReference>
<evidence type="ECO:0000256" key="2">
    <source>
        <dbReference type="ARBA" id="ARBA00007465"/>
    </source>
</evidence>
<proteinExistence type="inferred from homology"/>
<dbReference type="PANTHER" id="PTHR11831:SF1">
    <property type="entry name" value="U3 SMALL NUCLEOLAR RIBONUCLEOPROTEIN PROTEIN IMP3"/>
    <property type="match status" value="1"/>
</dbReference>
<feature type="domain" description="RNA-binding S4" evidence="8">
    <location>
        <begin position="108"/>
        <end position="175"/>
    </location>
</feature>
<dbReference type="PANTHER" id="PTHR11831">
    <property type="entry name" value="30S 40S RIBOSOMAL PROTEIN"/>
    <property type="match status" value="1"/>
</dbReference>
<sequence length="183" mass="21529">MRKLKYHEKKLLKHSDPFSWDTDRNMNIYNLMGKYCIRSDQQALKYLQTAKKVKSVAEKLTELPKNDEVRRDMTQRLAKLLFELGVSQNPIATLEELSKFSGEQIMKRRLPSLLYQLKMADTTEIGGQYIDHGHVRVGPTIITDVNFHVAKGMEDFITWRNDSSIRKKIMKYNDEIDDYELQQ</sequence>
<dbReference type="InterPro" id="IPR022801">
    <property type="entry name" value="Ribosomal_uS4"/>
</dbReference>
<dbReference type="VEuPathDB" id="GiardiaDB:SS50377_22110"/>
<dbReference type="CDD" id="cd00165">
    <property type="entry name" value="S4"/>
    <property type="match status" value="1"/>
</dbReference>
<dbReference type="InterPro" id="IPR002942">
    <property type="entry name" value="S4_RNA-bd"/>
</dbReference>
<dbReference type="SUPFAM" id="SSF55174">
    <property type="entry name" value="Alpha-L RNA-binding motif"/>
    <property type="match status" value="1"/>
</dbReference>
<keyword evidence="4 7" id="KW-0694">RNA-binding</keyword>
<dbReference type="Pfam" id="PF01479">
    <property type="entry name" value="S4"/>
    <property type="match status" value="1"/>
</dbReference>
<dbReference type="GO" id="GO:0034457">
    <property type="term" value="C:Mpp10 complex"/>
    <property type="evidence" value="ECO:0007669"/>
    <property type="project" value="TreeGrafter"/>
</dbReference>
<evidence type="ECO:0000256" key="7">
    <source>
        <dbReference type="PROSITE-ProRule" id="PRU00182"/>
    </source>
</evidence>
<dbReference type="GO" id="GO:0030515">
    <property type="term" value="F:snoRNA binding"/>
    <property type="evidence" value="ECO:0007669"/>
    <property type="project" value="TreeGrafter"/>
</dbReference>
<evidence type="ECO:0000256" key="6">
    <source>
        <dbReference type="ARBA" id="ARBA00023274"/>
    </source>
</evidence>
<evidence type="ECO:0000313" key="10">
    <source>
        <dbReference type="EMBL" id="KAH0576546.1"/>
    </source>
</evidence>
<evidence type="ECO:0000256" key="5">
    <source>
        <dbReference type="ARBA" id="ARBA00023242"/>
    </source>
</evidence>
<reference evidence="10" key="2">
    <citation type="submission" date="2020-12" db="EMBL/GenBank/DDBJ databases">
        <title>New Spironucleus salmonicida genome in near-complete chromosomes.</title>
        <authorList>
            <person name="Xu F."/>
            <person name="Kurt Z."/>
            <person name="Jimenez-Gonzalez A."/>
            <person name="Astvaldsson A."/>
            <person name="Andersson J.O."/>
            <person name="Svard S.G."/>
        </authorList>
    </citation>
    <scope>NUCLEOTIDE SEQUENCE</scope>
    <source>
        <strain evidence="10">ATCC 50377</strain>
    </source>
</reference>
<reference evidence="9 10" key="1">
    <citation type="journal article" date="2014" name="PLoS Genet.">
        <title>The Genome of Spironucleus salmonicida Highlights a Fish Pathogen Adapted to Fluctuating Environments.</title>
        <authorList>
            <person name="Xu F."/>
            <person name="Jerlstrom-Hultqvist J."/>
            <person name="Einarsson E."/>
            <person name="Astvaldsson A."/>
            <person name="Svard S.G."/>
            <person name="Andersson J.O."/>
        </authorList>
    </citation>
    <scope>NUCLEOTIDE SEQUENCE</scope>
    <source>
        <strain evidence="10">ATCC 50377</strain>
    </source>
</reference>
<dbReference type="OrthoDB" id="10248812at2759"/>
<dbReference type="SMART" id="SM00363">
    <property type="entry name" value="S4"/>
    <property type="match status" value="1"/>
</dbReference>
<dbReference type="EMBL" id="KI546089">
    <property type="protein sequence ID" value="EST45730.1"/>
    <property type="molecule type" value="Genomic_DNA"/>
</dbReference>
<keyword evidence="11" id="KW-1185">Reference proteome</keyword>
<dbReference type="EMBL" id="AUWU02000002">
    <property type="protein sequence ID" value="KAH0576546.1"/>
    <property type="molecule type" value="Genomic_DNA"/>
</dbReference>
<dbReference type="Pfam" id="PF00163">
    <property type="entry name" value="Ribosomal_S4"/>
    <property type="match status" value="1"/>
</dbReference>
<dbReference type="InterPro" id="IPR036986">
    <property type="entry name" value="S4_RNA-bd_sf"/>
</dbReference>
<evidence type="ECO:0000256" key="3">
    <source>
        <dbReference type="ARBA" id="ARBA00022517"/>
    </source>
</evidence>
<evidence type="ECO:0000313" key="11">
    <source>
        <dbReference type="Proteomes" id="UP000018208"/>
    </source>
</evidence>
<accession>V6LM58</accession>
<evidence type="ECO:0000313" key="9">
    <source>
        <dbReference type="EMBL" id="EST45730.1"/>
    </source>
</evidence>
<dbReference type="Gene3D" id="3.10.290.10">
    <property type="entry name" value="RNA-binding S4 domain"/>
    <property type="match status" value="1"/>
</dbReference>
<evidence type="ECO:0000259" key="8">
    <source>
        <dbReference type="SMART" id="SM00363"/>
    </source>
</evidence>
<protein>
    <submittedName>
        <fullName evidence="9">U3 small nucleolar ribonucleoprotein IMP3</fullName>
    </submittedName>
</protein>
<name>V6LM58_9EUKA</name>
<dbReference type="AlphaFoldDB" id="V6LM58"/>
<keyword evidence="6 9" id="KW-0687">Ribonucleoprotein</keyword>